<dbReference type="NCBIfam" id="TIGR04192">
    <property type="entry name" value="GRASP_w_spasm"/>
    <property type="match status" value="1"/>
</dbReference>
<reference evidence="1" key="1">
    <citation type="submission" date="2019-01" db="EMBL/GenBank/DDBJ databases">
        <title>Whole Genome Sequencing for Putative Detection of Antimicrobial Resistance and Potential Virulence Factors in Chryseobacterium indologenes isolated from Nile Tilapia in Tanzania.</title>
        <authorList>
            <person name="Mwega E."/>
            <person name="Mutoloki S."/>
            <person name="Mugimba K."/>
            <person name="Colquhoun D."/>
            <person name="Mdegela R."/>
            <person name="Evensen O."/>
            <person name="Wasteson Y."/>
        </authorList>
    </citation>
    <scope>NUCLEOTIDE SEQUENCE [LARGE SCALE GENOMIC DNA]</scope>
    <source>
        <strain evidence="1">StR 01</strain>
    </source>
</reference>
<dbReference type="EMBL" id="CP035532">
    <property type="protein sequence ID" value="QBA22464.1"/>
    <property type="molecule type" value="Genomic_DNA"/>
</dbReference>
<evidence type="ECO:0000313" key="1">
    <source>
        <dbReference type="EMBL" id="QBA22464.1"/>
    </source>
</evidence>
<accession>A0A411DQ70</accession>
<protein>
    <submittedName>
        <fullName evidence="1">Grasp-with-spasm system ATP-grasp peptide maturase</fullName>
    </submittedName>
</protein>
<dbReference type="InterPro" id="IPR026455">
    <property type="entry name" value="GRASP_w_spasm"/>
</dbReference>
<sequence>MILILSANQETTTNEVIKWLKALGKPFIRIHEDEVFEITAHQNRIFLQSQRNSFYIEDINSIWYRRGGLQFRRKEYDNPFINSHMNETQYWLEDYVIKMLEMKKHINKQSNSHLNKLLVLEQAKKVGLKVPSYYLAENTDQLIVNKTITKSIAENIILKSVGGFSEGILYTSLVTEKERESFFITFFQEMIEKDFEVRAFYLEGKIWATAIFSQNDQKTQLDHRKYNHDIPNRNVRYNLPKEIEEKIHLLMLQFDINCGSLDFIKSKNDFYFLEINPVGQFLGLSAICNYLLEKEIAEYL</sequence>
<name>A0A411DQ70_CHRID</name>
<organism evidence="1">
    <name type="scientific">Chryseobacterium indologenes</name>
    <name type="common">Flavobacterium indologenes</name>
    <dbReference type="NCBI Taxonomy" id="253"/>
    <lineage>
        <taxon>Bacteria</taxon>
        <taxon>Pseudomonadati</taxon>
        <taxon>Bacteroidota</taxon>
        <taxon>Flavobacteriia</taxon>
        <taxon>Flavobacteriales</taxon>
        <taxon>Weeksellaceae</taxon>
        <taxon>Chryseobacterium group</taxon>
        <taxon>Chryseobacterium</taxon>
    </lineage>
</organism>
<dbReference type="AlphaFoldDB" id="A0A411DQ70"/>
<gene>
    <name evidence="1" type="primary">gwsG</name>
    <name evidence="1" type="ORF">EU348_15235</name>
</gene>
<proteinExistence type="predicted"/>
<dbReference type="Gene3D" id="3.30.470.20">
    <property type="entry name" value="ATP-grasp fold, B domain"/>
    <property type="match status" value="1"/>
</dbReference>
<dbReference type="SUPFAM" id="SSF56059">
    <property type="entry name" value="Glutathione synthetase ATP-binding domain-like"/>
    <property type="match status" value="1"/>
</dbReference>